<organism evidence="3 4">
    <name type="scientific">Actinomadura barringtoniae</name>
    <dbReference type="NCBI Taxonomy" id="1427535"/>
    <lineage>
        <taxon>Bacteria</taxon>
        <taxon>Bacillati</taxon>
        <taxon>Actinomycetota</taxon>
        <taxon>Actinomycetes</taxon>
        <taxon>Streptosporangiales</taxon>
        <taxon>Thermomonosporaceae</taxon>
        <taxon>Actinomadura</taxon>
    </lineage>
</organism>
<feature type="transmembrane region" description="Helical" evidence="2">
    <location>
        <begin position="24"/>
        <end position="49"/>
    </location>
</feature>
<keyword evidence="4" id="KW-1185">Reference proteome</keyword>
<evidence type="ECO:0000313" key="3">
    <source>
        <dbReference type="EMBL" id="MBO2449087.1"/>
    </source>
</evidence>
<feature type="compositionally biased region" description="Low complexity" evidence="1">
    <location>
        <begin position="11"/>
        <end position="20"/>
    </location>
</feature>
<proteinExistence type="predicted"/>
<evidence type="ECO:0000313" key="4">
    <source>
        <dbReference type="Proteomes" id="UP000669179"/>
    </source>
</evidence>
<dbReference type="EMBL" id="JAGEOJ010000007">
    <property type="protein sequence ID" value="MBO2449087.1"/>
    <property type="molecule type" value="Genomic_DNA"/>
</dbReference>
<protein>
    <submittedName>
        <fullName evidence="3">Uncharacterized protein</fullName>
    </submittedName>
</protein>
<accession>A0A939PBD8</accession>
<keyword evidence="2" id="KW-0812">Transmembrane</keyword>
<dbReference type="Proteomes" id="UP000669179">
    <property type="component" value="Unassembled WGS sequence"/>
</dbReference>
<feature type="transmembrane region" description="Helical" evidence="2">
    <location>
        <begin position="56"/>
        <end position="76"/>
    </location>
</feature>
<reference evidence="3" key="1">
    <citation type="submission" date="2021-03" db="EMBL/GenBank/DDBJ databases">
        <authorList>
            <person name="Kanchanasin P."/>
            <person name="Saeng-In P."/>
            <person name="Phongsopitanun W."/>
            <person name="Yuki M."/>
            <person name="Kudo T."/>
            <person name="Ohkuma M."/>
            <person name="Tanasupawat S."/>
        </authorList>
    </citation>
    <scope>NUCLEOTIDE SEQUENCE</scope>
    <source>
        <strain evidence="3">GKU 128</strain>
    </source>
</reference>
<dbReference type="AlphaFoldDB" id="A0A939PBD8"/>
<name>A0A939PBD8_9ACTN</name>
<sequence>MNPTQNETQRRSGAGSARRRTASVALLVLSLTLLMPELGVIAAVIAVFVTRRRVSLRAWLLIAAGMIGMFFLRWWLLVAFIL</sequence>
<keyword evidence="2" id="KW-1133">Transmembrane helix</keyword>
<comment type="caution">
    <text evidence="3">The sequence shown here is derived from an EMBL/GenBank/DDBJ whole genome shotgun (WGS) entry which is preliminary data.</text>
</comment>
<keyword evidence="2" id="KW-0472">Membrane</keyword>
<evidence type="ECO:0000256" key="2">
    <source>
        <dbReference type="SAM" id="Phobius"/>
    </source>
</evidence>
<gene>
    <name evidence="3" type="ORF">J4573_18430</name>
</gene>
<dbReference type="RefSeq" id="WP_208256908.1">
    <property type="nucleotide sequence ID" value="NZ_JAGEOJ010000007.1"/>
</dbReference>
<feature type="region of interest" description="Disordered" evidence="1">
    <location>
        <begin position="1"/>
        <end position="20"/>
    </location>
</feature>
<evidence type="ECO:0000256" key="1">
    <source>
        <dbReference type="SAM" id="MobiDB-lite"/>
    </source>
</evidence>